<name>A0A6S7FL59_PARCT</name>
<feature type="region of interest" description="Disordered" evidence="1">
    <location>
        <begin position="1"/>
        <end position="30"/>
    </location>
</feature>
<keyword evidence="4" id="KW-1185">Reference proteome</keyword>
<gene>
    <name evidence="3" type="ORF">PACLA_8A010682</name>
</gene>
<feature type="compositionally biased region" description="Basic residues" evidence="1">
    <location>
        <begin position="43"/>
        <end position="58"/>
    </location>
</feature>
<proteinExistence type="predicted"/>
<protein>
    <submittedName>
        <fullName evidence="3">Uncharacterized protein</fullName>
    </submittedName>
</protein>
<evidence type="ECO:0000256" key="1">
    <source>
        <dbReference type="SAM" id="MobiDB-lite"/>
    </source>
</evidence>
<organism evidence="3 4">
    <name type="scientific">Paramuricea clavata</name>
    <name type="common">Red gorgonian</name>
    <name type="synonym">Violescent sea-whip</name>
    <dbReference type="NCBI Taxonomy" id="317549"/>
    <lineage>
        <taxon>Eukaryota</taxon>
        <taxon>Metazoa</taxon>
        <taxon>Cnidaria</taxon>
        <taxon>Anthozoa</taxon>
        <taxon>Octocorallia</taxon>
        <taxon>Malacalcyonacea</taxon>
        <taxon>Plexauridae</taxon>
        <taxon>Paramuricea</taxon>
    </lineage>
</organism>
<evidence type="ECO:0000313" key="3">
    <source>
        <dbReference type="EMBL" id="CAB3977962.1"/>
    </source>
</evidence>
<keyword evidence="2" id="KW-0472">Membrane</keyword>
<sequence length="96" mass="10131">MKSKKRSRKQGGGNFKGGKHQRSSKKQDGGLVGWALDYGLSKKTKSKKSLSPYKRKQRGGGPGMAMAAGLAIPTLLGAATKILPGIFGKKKTTGDQ</sequence>
<dbReference type="EMBL" id="CACRXK020000082">
    <property type="protein sequence ID" value="CAB3977962.1"/>
    <property type="molecule type" value="Genomic_DNA"/>
</dbReference>
<comment type="caution">
    <text evidence="3">The sequence shown here is derived from an EMBL/GenBank/DDBJ whole genome shotgun (WGS) entry which is preliminary data.</text>
</comment>
<evidence type="ECO:0000313" key="4">
    <source>
        <dbReference type="Proteomes" id="UP001152795"/>
    </source>
</evidence>
<keyword evidence="2" id="KW-0812">Transmembrane</keyword>
<dbReference type="AlphaFoldDB" id="A0A6S7FL59"/>
<feature type="region of interest" description="Disordered" evidence="1">
    <location>
        <begin position="43"/>
        <end position="64"/>
    </location>
</feature>
<evidence type="ECO:0000256" key="2">
    <source>
        <dbReference type="SAM" id="Phobius"/>
    </source>
</evidence>
<reference evidence="3" key="1">
    <citation type="submission" date="2020-04" db="EMBL/GenBank/DDBJ databases">
        <authorList>
            <person name="Alioto T."/>
            <person name="Alioto T."/>
            <person name="Gomez Garrido J."/>
        </authorList>
    </citation>
    <scope>NUCLEOTIDE SEQUENCE</scope>
    <source>
        <strain evidence="3">A484AB</strain>
    </source>
</reference>
<accession>A0A6S7FL59</accession>
<dbReference type="Proteomes" id="UP001152795">
    <property type="component" value="Unassembled WGS sequence"/>
</dbReference>
<feature type="transmembrane region" description="Helical" evidence="2">
    <location>
        <begin position="64"/>
        <end position="87"/>
    </location>
</feature>
<keyword evidence="2" id="KW-1133">Transmembrane helix</keyword>